<reference evidence="1 2" key="1">
    <citation type="journal article" date="2019" name="Sci. Rep.">
        <title>Orb-weaving spider Araneus ventricosus genome elucidates the spidroin gene catalogue.</title>
        <authorList>
            <person name="Kono N."/>
            <person name="Nakamura H."/>
            <person name="Ohtoshi R."/>
            <person name="Moran D.A.P."/>
            <person name="Shinohara A."/>
            <person name="Yoshida Y."/>
            <person name="Fujiwara M."/>
            <person name="Mori M."/>
            <person name="Tomita M."/>
            <person name="Arakawa K."/>
        </authorList>
    </citation>
    <scope>NUCLEOTIDE SEQUENCE [LARGE SCALE GENOMIC DNA]</scope>
</reference>
<evidence type="ECO:0000313" key="1">
    <source>
        <dbReference type="EMBL" id="GBM62905.1"/>
    </source>
</evidence>
<organism evidence="1 2">
    <name type="scientific">Araneus ventricosus</name>
    <name type="common">Orbweaver spider</name>
    <name type="synonym">Epeira ventricosa</name>
    <dbReference type="NCBI Taxonomy" id="182803"/>
    <lineage>
        <taxon>Eukaryota</taxon>
        <taxon>Metazoa</taxon>
        <taxon>Ecdysozoa</taxon>
        <taxon>Arthropoda</taxon>
        <taxon>Chelicerata</taxon>
        <taxon>Arachnida</taxon>
        <taxon>Araneae</taxon>
        <taxon>Araneomorphae</taxon>
        <taxon>Entelegynae</taxon>
        <taxon>Araneoidea</taxon>
        <taxon>Araneidae</taxon>
        <taxon>Araneus</taxon>
    </lineage>
</organism>
<dbReference type="Proteomes" id="UP000499080">
    <property type="component" value="Unassembled WGS sequence"/>
</dbReference>
<dbReference type="AlphaFoldDB" id="A0A4Y2HC77"/>
<gene>
    <name evidence="1" type="ORF">AVEN_11362_1</name>
</gene>
<accession>A0A4Y2HC77</accession>
<proteinExistence type="predicted"/>
<dbReference type="EMBL" id="BGPR01001840">
    <property type="protein sequence ID" value="GBM62905.1"/>
    <property type="molecule type" value="Genomic_DNA"/>
</dbReference>
<keyword evidence="2" id="KW-1185">Reference proteome</keyword>
<name>A0A4Y2HC77_ARAVE</name>
<dbReference type="OrthoDB" id="8337705at2759"/>
<sequence length="116" mass="12676">MAGFTEAQASVMRRRRFCNVGGGVAYTSPFMCPLKKKSNGVKSEAGFRPPSFIRTIPAPSPLGPEAMIARVFSGNPESLNVPAIRRNALAMEMSLEGKKEFYVFTEFAMGGMFECL</sequence>
<evidence type="ECO:0000313" key="2">
    <source>
        <dbReference type="Proteomes" id="UP000499080"/>
    </source>
</evidence>
<protein>
    <submittedName>
        <fullName evidence="1">Uncharacterized protein</fullName>
    </submittedName>
</protein>
<comment type="caution">
    <text evidence="1">The sequence shown here is derived from an EMBL/GenBank/DDBJ whole genome shotgun (WGS) entry which is preliminary data.</text>
</comment>